<dbReference type="STRING" id="1797714.A3D04_01830"/>
<organism evidence="11 12">
    <name type="scientific">Candidatus Curtissbacteria bacterium RIFCSPHIGHO2_02_FULL_40_16b</name>
    <dbReference type="NCBI Taxonomy" id="1797714"/>
    <lineage>
        <taxon>Bacteria</taxon>
        <taxon>Candidatus Curtissiibacteriota</taxon>
    </lineage>
</organism>
<dbReference type="EMBL" id="MFBD01000042">
    <property type="protein sequence ID" value="OGD87902.1"/>
    <property type="molecule type" value="Genomic_DNA"/>
</dbReference>
<dbReference type="Pfam" id="PF01252">
    <property type="entry name" value="Peptidase_A8"/>
    <property type="match status" value="1"/>
</dbReference>
<feature type="transmembrane region" description="Helical" evidence="9">
    <location>
        <begin position="14"/>
        <end position="34"/>
    </location>
</feature>
<evidence type="ECO:0000256" key="2">
    <source>
        <dbReference type="ARBA" id="ARBA00022475"/>
    </source>
</evidence>
<keyword evidence="4 9" id="KW-0812">Transmembrane</keyword>
<dbReference type="PANTHER" id="PTHR33695">
    <property type="entry name" value="LIPOPROTEIN SIGNAL PEPTIDASE"/>
    <property type="match status" value="1"/>
</dbReference>
<comment type="catalytic activity">
    <reaction evidence="9">
        <text>Release of signal peptides from bacterial membrane prolipoproteins. Hydrolyzes -Xaa-Yaa-Zaa-|-(S,diacylglyceryl)Cys-, in which Xaa is hydrophobic (preferably Leu), and Yaa (Ala or Ser) and Zaa (Gly or Ala) have small, neutral side chains.</text>
        <dbReference type="EC" id="3.4.23.36"/>
    </reaction>
</comment>
<evidence type="ECO:0000256" key="1">
    <source>
        <dbReference type="ARBA" id="ARBA00006139"/>
    </source>
</evidence>
<comment type="pathway">
    <text evidence="9">Protein modification; lipoprotein biosynthesis (signal peptide cleavage).</text>
</comment>
<evidence type="ECO:0000256" key="10">
    <source>
        <dbReference type="RuleBase" id="RU004181"/>
    </source>
</evidence>
<feature type="active site" evidence="9">
    <location>
        <position position="117"/>
    </location>
</feature>
<keyword evidence="5 9" id="KW-0064">Aspartyl protease</keyword>
<keyword evidence="3 9" id="KW-0645">Protease</keyword>
<comment type="function">
    <text evidence="9">This protein specifically catalyzes the removal of signal peptides from prolipoproteins.</text>
</comment>
<feature type="transmembrane region" description="Helical" evidence="9">
    <location>
        <begin position="46"/>
        <end position="68"/>
    </location>
</feature>
<dbReference type="Proteomes" id="UP000177369">
    <property type="component" value="Unassembled WGS sequence"/>
</dbReference>
<keyword evidence="2 9" id="KW-1003">Cell membrane</keyword>
<evidence type="ECO:0000256" key="9">
    <source>
        <dbReference type="HAMAP-Rule" id="MF_00161"/>
    </source>
</evidence>
<dbReference type="GO" id="GO:0005886">
    <property type="term" value="C:plasma membrane"/>
    <property type="evidence" value="ECO:0007669"/>
    <property type="project" value="UniProtKB-SubCell"/>
</dbReference>
<name>A0A1F5G7Q9_9BACT</name>
<dbReference type="AlphaFoldDB" id="A0A1F5G7Q9"/>
<dbReference type="UniPathway" id="UPA00665"/>
<dbReference type="PROSITE" id="PS00855">
    <property type="entry name" value="SPASE_II"/>
    <property type="match status" value="1"/>
</dbReference>
<feature type="active site" evidence="9">
    <location>
        <position position="103"/>
    </location>
</feature>
<dbReference type="GO" id="GO:0004190">
    <property type="term" value="F:aspartic-type endopeptidase activity"/>
    <property type="evidence" value="ECO:0007669"/>
    <property type="project" value="UniProtKB-UniRule"/>
</dbReference>
<dbReference type="PRINTS" id="PR00781">
    <property type="entry name" value="LIPOSIGPTASE"/>
</dbReference>
<feature type="transmembrane region" description="Helical" evidence="9">
    <location>
        <begin position="113"/>
        <end position="133"/>
    </location>
</feature>
<evidence type="ECO:0000313" key="11">
    <source>
        <dbReference type="EMBL" id="OGD87902.1"/>
    </source>
</evidence>
<keyword evidence="7 9" id="KW-1133">Transmembrane helix</keyword>
<evidence type="ECO:0000256" key="3">
    <source>
        <dbReference type="ARBA" id="ARBA00022670"/>
    </source>
</evidence>
<dbReference type="PANTHER" id="PTHR33695:SF1">
    <property type="entry name" value="LIPOPROTEIN SIGNAL PEPTIDASE"/>
    <property type="match status" value="1"/>
</dbReference>
<reference evidence="11 12" key="1">
    <citation type="journal article" date="2016" name="Nat. Commun.">
        <title>Thousands of microbial genomes shed light on interconnected biogeochemical processes in an aquifer system.</title>
        <authorList>
            <person name="Anantharaman K."/>
            <person name="Brown C.T."/>
            <person name="Hug L.A."/>
            <person name="Sharon I."/>
            <person name="Castelle C.J."/>
            <person name="Probst A.J."/>
            <person name="Thomas B.C."/>
            <person name="Singh A."/>
            <person name="Wilkins M.J."/>
            <person name="Karaoz U."/>
            <person name="Brodie E.L."/>
            <person name="Williams K.H."/>
            <person name="Hubbard S.S."/>
            <person name="Banfield J.F."/>
        </authorList>
    </citation>
    <scope>NUCLEOTIDE SEQUENCE [LARGE SCALE GENOMIC DNA]</scope>
</reference>
<evidence type="ECO:0000256" key="7">
    <source>
        <dbReference type="ARBA" id="ARBA00022989"/>
    </source>
</evidence>
<keyword evidence="8 9" id="KW-0472">Membrane</keyword>
<gene>
    <name evidence="9" type="primary">lspA</name>
    <name evidence="11" type="ORF">A3D04_01830</name>
</gene>
<dbReference type="GO" id="GO:0006508">
    <property type="term" value="P:proteolysis"/>
    <property type="evidence" value="ECO:0007669"/>
    <property type="project" value="UniProtKB-KW"/>
</dbReference>
<accession>A0A1F5G7Q9</accession>
<dbReference type="HAMAP" id="MF_00161">
    <property type="entry name" value="LspA"/>
    <property type="match status" value="1"/>
</dbReference>
<keyword evidence="6 9" id="KW-0378">Hydrolase</keyword>
<evidence type="ECO:0000256" key="4">
    <source>
        <dbReference type="ARBA" id="ARBA00022692"/>
    </source>
</evidence>
<comment type="caution">
    <text evidence="11">The sequence shown here is derived from an EMBL/GenBank/DDBJ whole genome shotgun (WGS) entry which is preliminary data.</text>
</comment>
<proteinExistence type="inferred from homology"/>
<evidence type="ECO:0000256" key="6">
    <source>
        <dbReference type="ARBA" id="ARBA00022801"/>
    </source>
</evidence>
<feature type="transmembrane region" description="Helical" evidence="9">
    <location>
        <begin position="75"/>
        <end position="93"/>
    </location>
</feature>
<dbReference type="InterPro" id="IPR001872">
    <property type="entry name" value="Peptidase_A8"/>
</dbReference>
<evidence type="ECO:0000313" key="12">
    <source>
        <dbReference type="Proteomes" id="UP000177369"/>
    </source>
</evidence>
<evidence type="ECO:0000256" key="5">
    <source>
        <dbReference type="ARBA" id="ARBA00022750"/>
    </source>
</evidence>
<dbReference type="EC" id="3.4.23.36" evidence="9"/>
<sequence>MKLKQKKAINEKKIIASLAVLLVLIIDQFFKNFAENFVVTTCNRGIAFGIGGDFTILILIVVGLVFWILTQEKRFLPTIGLALIFAGGISNVVDRIYFGCVRDFITLGSFPSFNLADSAIIIGAIIMSFNFFAENRI</sequence>
<protein>
    <recommendedName>
        <fullName evidence="9">Lipoprotein signal peptidase</fullName>
        <ecNumber evidence="9">3.4.23.36</ecNumber>
    </recommendedName>
    <alternativeName>
        <fullName evidence="9">Prolipoprotein signal peptidase</fullName>
    </alternativeName>
    <alternativeName>
        <fullName evidence="9">Signal peptidase II</fullName>
        <shortName evidence="9">SPase II</shortName>
    </alternativeName>
</protein>
<evidence type="ECO:0000256" key="8">
    <source>
        <dbReference type="ARBA" id="ARBA00023136"/>
    </source>
</evidence>
<comment type="subcellular location">
    <subcellularLocation>
        <location evidence="9">Cell membrane</location>
        <topology evidence="9">Multi-pass membrane protein</topology>
    </subcellularLocation>
</comment>
<comment type="similarity">
    <text evidence="1 9 10">Belongs to the peptidase A8 family.</text>
</comment>